<dbReference type="PANTHER" id="PTHR43280:SF2">
    <property type="entry name" value="HTH-TYPE TRANSCRIPTIONAL REGULATOR EXSA"/>
    <property type="match status" value="1"/>
</dbReference>
<name>A0A9D1K0Z3_9FIRM</name>
<evidence type="ECO:0000313" key="6">
    <source>
        <dbReference type="Proteomes" id="UP000824002"/>
    </source>
</evidence>
<dbReference type="InterPro" id="IPR037923">
    <property type="entry name" value="HTH-like"/>
</dbReference>
<reference evidence="5" key="2">
    <citation type="journal article" date="2021" name="PeerJ">
        <title>Extensive microbial diversity within the chicken gut microbiome revealed by metagenomics and culture.</title>
        <authorList>
            <person name="Gilroy R."/>
            <person name="Ravi A."/>
            <person name="Getino M."/>
            <person name="Pursley I."/>
            <person name="Horton D.L."/>
            <person name="Alikhan N.F."/>
            <person name="Baker D."/>
            <person name="Gharbi K."/>
            <person name="Hall N."/>
            <person name="Watson M."/>
            <person name="Adriaenssens E.M."/>
            <person name="Foster-Nyarko E."/>
            <person name="Jarju S."/>
            <person name="Secka A."/>
            <person name="Antonio M."/>
            <person name="Oren A."/>
            <person name="Chaudhuri R.R."/>
            <person name="La Ragione R."/>
            <person name="Hildebrand F."/>
            <person name="Pallen M.J."/>
        </authorList>
    </citation>
    <scope>NUCLEOTIDE SEQUENCE</scope>
    <source>
        <strain evidence="5">CHK199-13235</strain>
    </source>
</reference>
<dbReference type="SUPFAM" id="SSF51215">
    <property type="entry name" value="Regulatory protein AraC"/>
    <property type="match status" value="1"/>
</dbReference>
<protein>
    <submittedName>
        <fullName evidence="5">Helix-turn-helix transcriptional regulator</fullName>
    </submittedName>
</protein>
<sequence length="278" mass="30811">MEIPSQYLRNATAHRSLSASPEDGIFSCGFLVKTRAGDSQRDLVFAHYGGFLLISGSGEYQDAGHPSIPLRPGCFVQRLPGVCHSTLVNPGSGWLEFFVCFGREFYCSMANLGFFSREPVLFPGLSEGLLSQCGSLLEQFQAAPESETAGLFLSAQKFVMEIVESSQDVRLGAMRGAMAKAAETLCGHDFPSPGDTAAMLGMEYETFRKQFKQAYQCPPGAYQMRYRLNWAKQMLMDSSKSIQEIAFLCKFSDAFAFSKAFRGRFGLSPSRFRSLYLR</sequence>
<dbReference type="GO" id="GO:0003700">
    <property type="term" value="F:DNA-binding transcription factor activity"/>
    <property type="evidence" value="ECO:0007669"/>
    <property type="project" value="InterPro"/>
</dbReference>
<dbReference type="Proteomes" id="UP000824002">
    <property type="component" value="Unassembled WGS sequence"/>
</dbReference>
<keyword evidence="1" id="KW-0805">Transcription regulation</keyword>
<evidence type="ECO:0000313" key="5">
    <source>
        <dbReference type="EMBL" id="HIS76568.1"/>
    </source>
</evidence>
<dbReference type="GO" id="GO:0043565">
    <property type="term" value="F:sequence-specific DNA binding"/>
    <property type="evidence" value="ECO:0007669"/>
    <property type="project" value="InterPro"/>
</dbReference>
<dbReference type="Gene3D" id="1.10.10.60">
    <property type="entry name" value="Homeodomain-like"/>
    <property type="match status" value="2"/>
</dbReference>
<dbReference type="SUPFAM" id="SSF46689">
    <property type="entry name" value="Homeodomain-like"/>
    <property type="match status" value="1"/>
</dbReference>
<comment type="caution">
    <text evidence="5">The sequence shown here is derived from an EMBL/GenBank/DDBJ whole genome shotgun (WGS) entry which is preliminary data.</text>
</comment>
<proteinExistence type="predicted"/>
<dbReference type="InterPro" id="IPR009057">
    <property type="entry name" value="Homeodomain-like_sf"/>
</dbReference>
<evidence type="ECO:0000256" key="1">
    <source>
        <dbReference type="ARBA" id="ARBA00023015"/>
    </source>
</evidence>
<gene>
    <name evidence="5" type="ORF">IAB51_07120</name>
</gene>
<feature type="domain" description="HTH araC/xylS-type" evidence="4">
    <location>
        <begin position="195"/>
        <end position="275"/>
    </location>
</feature>
<dbReference type="PROSITE" id="PS01124">
    <property type="entry name" value="HTH_ARAC_FAMILY_2"/>
    <property type="match status" value="1"/>
</dbReference>
<dbReference type="PANTHER" id="PTHR43280">
    <property type="entry name" value="ARAC-FAMILY TRANSCRIPTIONAL REGULATOR"/>
    <property type="match status" value="1"/>
</dbReference>
<dbReference type="SMART" id="SM00342">
    <property type="entry name" value="HTH_ARAC"/>
    <property type="match status" value="1"/>
</dbReference>
<dbReference type="Pfam" id="PF12833">
    <property type="entry name" value="HTH_18"/>
    <property type="match status" value="1"/>
</dbReference>
<evidence type="ECO:0000256" key="2">
    <source>
        <dbReference type="ARBA" id="ARBA00023125"/>
    </source>
</evidence>
<accession>A0A9D1K0Z3</accession>
<dbReference type="AlphaFoldDB" id="A0A9D1K0Z3"/>
<dbReference type="EMBL" id="DVJP01000047">
    <property type="protein sequence ID" value="HIS76568.1"/>
    <property type="molecule type" value="Genomic_DNA"/>
</dbReference>
<keyword evidence="2" id="KW-0238">DNA-binding</keyword>
<evidence type="ECO:0000259" key="4">
    <source>
        <dbReference type="PROSITE" id="PS01124"/>
    </source>
</evidence>
<keyword evidence="3" id="KW-0804">Transcription</keyword>
<reference evidence="5" key="1">
    <citation type="submission" date="2020-10" db="EMBL/GenBank/DDBJ databases">
        <authorList>
            <person name="Gilroy R."/>
        </authorList>
    </citation>
    <scope>NUCLEOTIDE SEQUENCE</scope>
    <source>
        <strain evidence="5">CHK199-13235</strain>
    </source>
</reference>
<organism evidence="5 6">
    <name type="scientific">Candidatus Merdivicinus excrementipullorum</name>
    <dbReference type="NCBI Taxonomy" id="2840867"/>
    <lineage>
        <taxon>Bacteria</taxon>
        <taxon>Bacillati</taxon>
        <taxon>Bacillota</taxon>
        <taxon>Clostridia</taxon>
        <taxon>Eubacteriales</taxon>
        <taxon>Oscillospiraceae</taxon>
        <taxon>Oscillospiraceae incertae sedis</taxon>
        <taxon>Candidatus Merdivicinus</taxon>
    </lineage>
</organism>
<evidence type="ECO:0000256" key="3">
    <source>
        <dbReference type="ARBA" id="ARBA00023163"/>
    </source>
</evidence>
<dbReference type="InterPro" id="IPR018060">
    <property type="entry name" value="HTH_AraC"/>
</dbReference>